<feature type="domain" description="Fe-containing alcohol dehydrogenase-like C-terminal" evidence="5">
    <location>
        <begin position="195"/>
        <end position="391"/>
    </location>
</feature>
<evidence type="ECO:0000256" key="3">
    <source>
        <dbReference type="ARBA" id="ARBA00023027"/>
    </source>
</evidence>
<dbReference type="FunFam" id="3.40.50.1970:FF:000003">
    <property type="entry name" value="Alcohol dehydrogenase, iron-containing"/>
    <property type="match status" value="1"/>
</dbReference>
<name>A0A2R7Y0V0_9ARCH</name>
<accession>A0A2R7Y0V0</accession>
<dbReference type="Gene3D" id="3.40.50.1970">
    <property type="match status" value="1"/>
</dbReference>
<dbReference type="Gene3D" id="1.20.1090.10">
    <property type="entry name" value="Dehydroquinate synthase-like - alpha domain"/>
    <property type="match status" value="1"/>
</dbReference>
<sequence>MEKKAPSYFEGIREYVPMPRKLVFGPESVNLVGKETRRFGNRALVVTDEGVQRVGLVERVTDALLAEGIEFYVFKGVKTEPDLENARAVARASREGDYDVVVGVGGGSCLDMAKVAALMATNEGDVEGYIGEEVAKQPGLPLILVPTTSGSGSEATRGAVISVGDVKKVIFSRWMIAEVAIVDPMMTLTMPPKLTAITGIDALSHAVESMLSRRSNIMSCMLAKESIRLISDGIEAAYRNGRDLNARYRMAIAATLAGASFANSSVILGHGISYALSTLFHVPHGLGCGVALPYVMEYNIRERSAELREVALSLGLSVGGMGDLDAARMAVRAVVEMMGRVELPVSLKDMGIPKDAVPELANVLVSKYSRLLANNPREVTHEDAVEVFTKMWEGRLESLGDRSA</sequence>
<dbReference type="InterPro" id="IPR001670">
    <property type="entry name" value="ADH_Fe/GldA"/>
</dbReference>
<feature type="domain" description="Alcohol dehydrogenase iron-type/glycerol dehydrogenase GldA" evidence="4">
    <location>
        <begin position="19"/>
        <end position="184"/>
    </location>
</feature>
<dbReference type="EMBL" id="NDWU01000024">
    <property type="protein sequence ID" value="PUA31165.1"/>
    <property type="molecule type" value="Genomic_DNA"/>
</dbReference>
<dbReference type="Pfam" id="PF25137">
    <property type="entry name" value="ADH_Fe_C"/>
    <property type="match status" value="1"/>
</dbReference>
<evidence type="ECO:0000256" key="2">
    <source>
        <dbReference type="ARBA" id="ARBA00023002"/>
    </source>
</evidence>
<reference evidence="6 7" key="1">
    <citation type="submission" date="2017-04" db="EMBL/GenBank/DDBJ databases">
        <title>Draft Aigarchaeota genome from a New Zealand hot spring.</title>
        <authorList>
            <person name="Reysenbach A.-L."/>
            <person name="Donaho J.A."/>
            <person name="Gerhart J."/>
            <person name="Kelley J.F."/>
            <person name="Kouba K."/>
            <person name="Podar M."/>
            <person name="Stott M."/>
        </authorList>
    </citation>
    <scope>NUCLEOTIDE SEQUENCE [LARGE SCALE GENOMIC DNA]</scope>
    <source>
        <strain evidence="6">NZ13_MG1</strain>
    </source>
</reference>
<dbReference type="AlphaFoldDB" id="A0A2R7Y0V0"/>
<dbReference type="InterPro" id="IPR056798">
    <property type="entry name" value="ADH_Fe_C"/>
</dbReference>
<evidence type="ECO:0000256" key="1">
    <source>
        <dbReference type="ARBA" id="ARBA00007358"/>
    </source>
</evidence>
<evidence type="ECO:0000313" key="7">
    <source>
        <dbReference type="Proteomes" id="UP000244066"/>
    </source>
</evidence>
<keyword evidence="3" id="KW-0520">NAD</keyword>
<gene>
    <name evidence="6" type="ORF">B9J98_07450</name>
</gene>
<dbReference type="Proteomes" id="UP000244066">
    <property type="component" value="Unassembled WGS sequence"/>
</dbReference>
<dbReference type="InterPro" id="IPR039697">
    <property type="entry name" value="Alcohol_dehydrogenase_Fe"/>
</dbReference>
<dbReference type="CDD" id="cd08551">
    <property type="entry name" value="Fe-ADH"/>
    <property type="match status" value="1"/>
</dbReference>
<evidence type="ECO:0000259" key="5">
    <source>
        <dbReference type="Pfam" id="PF25137"/>
    </source>
</evidence>
<protein>
    <submittedName>
        <fullName evidence="6">Uncharacterized protein</fullName>
    </submittedName>
</protein>
<keyword evidence="2" id="KW-0560">Oxidoreductase</keyword>
<dbReference type="PANTHER" id="PTHR11496:SF102">
    <property type="entry name" value="ALCOHOL DEHYDROGENASE 4"/>
    <property type="match status" value="1"/>
</dbReference>
<dbReference type="Pfam" id="PF00465">
    <property type="entry name" value="Fe-ADH"/>
    <property type="match status" value="1"/>
</dbReference>
<dbReference type="InterPro" id="IPR018211">
    <property type="entry name" value="ADH_Fe_CS"/>
</dbReference>
<evidence type="ECO:0000259" key="4">
    <source>
        <dbReference type="Pfam" id="PF00465"/>
    </source>
</evidence>
<dbReference type="PANTHER" id="PTHR11496">
    <property type="entry name" value="ALCOHOL DEHYDROGENASE"/>
    <property type="match status" value="1"/>
</dbReference>
<dbReference type="PROSITE" id="PS00913">
    <property type="entry name" value="ADH_IRON_1"/>
    <property type="match status" value="1"/>
</dbReference>
<dbReference type="GO" id="GO:0046872">
    <property type="term" value="F:metal ion binding"/>
    <property type="evidence" value="ECO:0007669"/>
    <property type="project" value="InterPro"/>
</dbReference>
<comment type="caution">
    <text evidence="6">The sequence shown here is derived from an EMBL/GenBank/DDBJ whole genome shotgun (WGS) entry which is preliminary data.</text>
</comment>
<proteinExistence type="inferred from homology"/>
<evidence type="ECO:0000313" key="6">
    <source>
        <dbReference type="EMBL" id="PUA31165.1"/>
    </source>
</evidence>
<dbReference type="SUPFAM" id="SSF56796">
    <property type="entry name" value="Dehydroquinate synthase-like"/>
    <property type="match status" value="1"/>
</dbReference>
<organism evidence="6 7">
    <name type="scientific">Candidatus Terraquivivens tikiterensis</name>
    <dbReference type="NCBI Taxonomy" id="1980982"/>
    <lineage>
        <taxon>Archaea</taxon>
        <taxon>Nitrososphaerota</taxon>
        <taxon>Candidatus Wolframiiraptoraceae</taxon>
        <taxon>Candidatus Terraquivivens</taxon>
    </lineage>
</organism>
<dbReference type="GO" id="GO:0004022">
    <property type="term" value="F:alcohol dehydrogenase (NAD+) activity"/>
    <property type="evidence" value="ECO:0007669"/>
    <property type="project" value="TreeGrafter"/>
</dbReference>
<comment type="similarity">
    <text evidence="1">Belongs to the iron-containing alcohol dehydrogenase family.</text>
</comment>